<evidence type="ECO:0000256" key="8">
    <source>
        <dbReference type="SAM" id="SignalP"/>
    </source>
</evidence>
<organism evidence="10 11">
    <name type="scientific">Streptomyces siderophoricus</name>
    <dbReference type="NCBI Taxonomy" id="2802281"/>
    <lineage>
        <taxon>Bacteria</taxon>
        <taxon>Bacillati</taxon>
        <taxon>Actinomycetota</taxon>
        <taxon>Actinomycetes</taxon>
        <taxon>Kitasatosporales</taxon>
        <taxon>Streptomycetaceae</taxon>
        <taxon>Streptomyces</taxon>
    </lineage>
</organism>
<reference evidence="10 11" key="1">
    <citation type="submission" date="2021-01" db="EMBL/GenBank/DDBJ databases">
        <title>WGS of actinomycetes isolated from Thailand.</title>
        <authorList>
            <person name="Thawai C."/>
        </authorList>
    </citation>
    <scope>NUCLEOTIDE SEQUENCE [LARGE SCALE GENOMIC DNA]</scope>
    <source>
        <strain evidence="10 11">CH9-7</strain>
    </source>
</reference>
<gene>
    <name evidence="10" type="ORF">JK360_17245</name>
</gene>
<evidence type="ECO:0000259" key="9">
    <source>
        <dbReference type="PROSITE" id="PS51884"/>
    </source>
</evidence>
<feature type="domain" description="Chaplin" evidence="9">
    <location>
        <begin position="37"/>
        <end position="77"/>
    </location>
</feature>
<evidence type="ECO:0000256" key="5">
    <source>
        <dbReference type="ARBA" id="ARBA00022889"/>
    </source>
</evidence>
<keyword evidence="4 8" id="KW-0732">Signal</keyword>
<dbReference type="RefSeq" id="WP_201805281.1">
    <property type="nucleotide sequence ID" value="NZ_JAERRI010000009.1"/>
</dbReference>
<evidence type="ECO:0000256" key="4">
    <source>
        <dbReference type="ARBA" id="ARBA00022729"/>
    </source>
</evidence>
<dbReference type="Pfam" id="PF03777">
    <property type="entry name" value="ChpA-C"/>
    <property type="match status" value="1"/>
</dbReference>
<keyword evidence="11" id="KW-1185">Reference proteome</keyword>
<comment type="caution">
    <text evidence="10">The sequence shown here is derived from an EMBL/GenBank/DDBJ whole genome shotgun (WGS) entry which is preliminary data.</text>
</comment>
<evidence type="ECO:0000256" key="2">
    <source>
        <dbReference type="ARBA" id="ARBA00022512"/>
    </source>
</evidence>
<evidence type="ECO:0000256" key="6">
    <source>
        <dbReference type="ARBA" id="ARBA00023087"/>
    </source>
</evidence>
<feature type="signal peptide" evidence="8">
    <location>
        <begin position="1"/>
        <end position="26"/>
    </location>
</feature>
<name>A0ABS1MTM0_9ACTN</name>
<dbReference type="InterPro" id="IPR005528">
    <property type="entry name" value="ChpA-H"/>
</dbReference>
<accession>A0ABS1MTM0</accession>
<protein>
    <submittedName>
        <fullName evidence="10">Chaplin</fullName>
    </submittedName>
</protein>
<dbReference type="PROSITE" id="PS51884">
    <property type="entry name" value="CHAPLIN"/>
    <property type="match status" value="1"/>
</dbReference>
<evidence type="ECO:0000313" key="10">
    <source>
        <dbReference type="EMBL" id="MBL1091126.1"/>
    </source>
</evidence>
<keyword evidence="6 7" id="KW-0034">Amyloid</keyword>
<evidence type="ECO:0000256" key="7">
    <source>
        <dbReference type="PROSITE-ProRule" id="PRU01232"/>
    </source>
</evidence>
<feature type="chain" id="PRO_5045244473" evidence="8">
    <location>
        <begin position="27"/>
        <end position="78"/>
    </location>
</feature>
<evidence type="ECO:0000256" key="3">
    <source>
        <dbReference type="ARBA" id="ARBA00022525"/>
    </source>
</evidence>
<keyword evidence="5" id="KW-0130">Cell adhesion</keyword>
<keyword evidence="2" id="KW-0134">Cell wall</keyword>
<proteinExistence type="predicted"/>
<comment type="subcellular location">
    <subcellularLocation>
        <location evidence="1">Secreted</location>
        <location evidence="1">Cell wall</location>
    </subcellularLocation>
</comment>
<dbReference type="Proteomes" id="UP000629371">
    <property type="component" value="Unassembled WGS sequence"/>
</dbReference>
<evidence type="ECO:0000256" key="1">
    <source>
        <dbReference type="ARBA" id="ARBA00004191"/>
    </source>
</evidence>
<sequence length="78" mass="7477">MRIRTAVAATALTAAAVLGGAGVAAADSGAGAAALNSPGVISGNTIQIPIHLPIHLCGNSIDIIGLVNPAFGNTCLSD</sequence>
<dbReference type="EMBL" id="JAERRI010000009">
    <property type="protein sequence ID" value="MBL1091126.1"/>
    <property type="molecule type" value="Genomic_DNA"/>
</dbReference>
<keyword evidence="3" id="KW-0964">Secreted</keyword>
<evidence type="ECO:0000313" key="11">
    <source>
        <dbReference type="Proteomes" id="UP000629371"/>
    </source>
</evidence>